<evidence type="ECO:0000313" key="3">
    <source>
        <dbReference type="Proteomes" id="UP000298652"/>
    </source>
</evidence>
<dbReference type="Proteomes" id="UP000298652">
    <property type="component" value="Chromosome 6"/>
</dbReference>
<feature type="compositionally biased region" description="Pro residues" evidence="1">
    <location>
        <begin position="1"/>
        <end position="19"/>
    </location>
</feature>
<protein>
    <submittedName>
        <fullName evidence="2">Uncharacterized protein</fullName>
    </submittedName>
</protein>
<feature type="region of interest" description="Disordered" evidence="1">
    <location>
        <begin position="1"/>
        <end position="55"/>
    </location>
</feature>
<reference evidence="2" key="1">
    <citation type="submission" date="2019-03" db="EMBL/GenBank/DDBJ databases">
        <title>WGS assembly of Setaria viridis.</title>
        <authorList>
            <person name="Huang P."/>
            <person name="Jenkins J."/>
            <person name="Grimwood J."/>
            <person name="Barry K."/>
            <person name="Healey A."/>
            <person name="Mamidi S."/>
            <person name="Sreedasyam A."/>
            <person name="Shu S."/>
            <person name="Feldman M."/>
            <person name="Wu J."/>
            <person name="Yu Y."/>
            <person name="Chen C."/>
            <person name="Johnson J."/>
            <person name="Rokhsar D."/>
            <person name="Baxter I."/>
            <person name="Schmutz J."/>
            <person name="Brutnell T."/>
            <person name="Kellogg E."/>
        </authorList>
    </citation>
    <scope>NUCLEOTIDE SEQUENCE [LARGE SCALE GENOMIC DNA]</scope>
</reference>
<accession>A0A4U6UAI0</accession>
<evidence type="ECO:0000256" key="1">
    <source>
        <dbReference type="SAM" id="MobiDB-lite"/>
    </source>
</evidence>
<sequence>MAGPAPAAPCPVLSVPPNPSRIASPSPHLSSGDGGGAQGGRPASGRAKAACPRASGEVQQHLHCGGLAAWVGSAGAWPGKSSVLVGFQVRS</sequence>
<evidence type="ECO:0000313" key="2">
    <source>
        <dbReference type="EMBL" id="TKW10489.1"/>
    </source>
</evidence>
<dbReference type="AlphaFoldDB" id="A0A4U6UAI0"/>
<keyword evidence="3" id="KW-1185">Reference proteome</keyword>
<dbReference type="Gramene" id="TKW10489">
    <property type="protein sequence ID" value="TKW10489"/>
    <property type="gene ID" value="SEVIR_6G167800v2"/>
</dbReference>
<gene>
    <name evidence="2" type="ORF">SEVIR_6G167800v2</name>
</gene>
<dbReference type="EMBL" id="CM016557">
    <property type="protein sequence ID" value="TKW10489.1"/>
    <property type="molecule type" value="Genomic_DNA"/>
</dbReference>
<proteinExistence type="predicted"/>
<organism evidence="2 3">
    <name type="scientific">Setaria viridis</name>
    <name type="common">Green bristlegrass</name>
    <name type="synonym">Setaria italica subsp. viridis</name>
    <dbReference type="NCBI Taxonomy" id="4556"/>
    <lineage>
        <taxon>Eukaryota</taxon>
        <taxon>Viridiplantae</taxon>
        <taxon>Streptophyta</taxon>
        <taxon>Embryophyta</taxon>
        <taxon>Tracheophyta</taxon>
        <taxon>Spermatophyta</taxon>
        <taxon>Magnoliopsida</taxon>
        <taxon>Liliopsida</taxon>
        <taxon>Poales</taxon>
        <taxon>Poaceae</taxon>
        <taxon>PACMAD clade</taxon>
        <taxon>Panicoideae</taxon>
        <taxon>Panicodae</taxon>
        <taxon>Paniceae</taxon>
        <taxon>Cenchrinae</taxon>
        <taxon>Setaria</taxon>
    </lineage>
</organism>
<name>A0A4U6UAI0_SETVI</name>